<feature type="compositionally biased region" description="Low complexity" evidence="1">
    <location>
        <begin position="200"/>
        <end position="210"/>
    </location>
</feature>
<gene>
    <name evidence="3" type="ORF">OLEA9_A078805</name>
</gene>
<sequence length="230" mass="24816">MVPYKTVLKSHSAVVLKAENMAEWFNKLRNIISSKGGYNGKKTSGSPRRNSQEVRGYIEAVLNSLAANVPKAVVLCQVEKAKEDMSIKLHGSVSAQSTARIEELLIEDQNVKCRRERYQQQSSLLSKLVRQLSIHGTRAAAASSFSNDSEAESSPTTASPSSSDDWRSAFDSAANGPSDSYGDSRSDGNSRWYSAPAQNSDVSSGSNSSSRRTPNCLPSAPPSSGSAYRF</sequence>
<dbReference type="Proteomes" id="UP000594638">
    <property type="component" value="Unassembled WGS sequence"/>
</dbReference>
<evidence type="ECO:0000313" key="4">
    <source>
        <dbReference type="Proteomes" id="UP000594638"/>
    </source>
</evidence>
<dbReference type="OrthoDB" id="5562561at2759"/>
<protein>
    <submittedName>
        <fullName evidence="3">Dynamin-2A-like</fullName>
    </submittedName>
</protein>
<dbReference type="InterPro" id="IPR003130">
    <property type="entry name" value="GED"/>
</dbReference>
<dbReference type="Pfam" id="PF02212">
    <property type="entry name" value="GED"/>
    <property type="match status" value="1"/>
</dbReference>
<name>A0A8S0PDP3_OLEEU</name>
<feature type="compositionally biased region" description="Polar residues" evidence="1">
    <location>
        <begin position="189"/>
        <end position="199"/>
    </location>
</feature>
<feature type="domain" description="GED" evidence="2">
    <location>
        <begin position="47"/>
        <end position="140"/>
    </location>
</feature>
<dbReference type="InterPro" id="IPR020850">
    <property type="entry name" value="GED_dom"/>
</dbReference>
<accession>A0A8S0PDP3</accession>
<reference evidence="3 4" key="1">
    <citation type="submission" date="2019-12" db="EMBL/GenBank/DDBJ databases">
        <authorList>
            <person name="Alioto T."/>
            <person name="Alioto T."/>
            <person name="Gomez Garrido J."/>
        </authorList>
    </citation>
    <scope>NUCLEOTIDE SEQUENCE [LARGE SCALE GENOMIC DNA]</scope>
</reference>
<dbReference type="Gramene" id="OE9A078805T1">
    <property type="protein sequence ID" value="OE9A078805C1"/>
    <property type="gene ID" value="OE9A078805"/>
</dbReference>
<dbReference type="EMBL" id="CACTIH010000056">
    <property type="protein sequence ID" value="CAA2944412.1"/>
    <property type="molecule type" value="Genomic_DNA"/>
</dbReference>
<dbReference type="PROSITE" id="PS51388">
    <property type="entry name" value="GED"/>
    <property type="match status" value="1"/>
</dbReference>
<feature type="region of interest" description="Disordered" evidence="1">
    <location>
        <begin position="140"/>
        <end position="230"/>
    </location>
</feature>
<feature type="compositionally biased region" description="Low complexity" evidence="1">
    <location>
        <begin position="140"/>
        <end position="163"/>
    </location>
</feature>
<dbReference type="GO" id="GO:0003924">
    <property type="term" value="F:GTPase activity"/>
    <property type="evidence" value="ECO:0007669"/>
    <property type="project" value="InterPro"/>
</dbReference>
<proteinExistence type="predicted"/>
<evidence type="ECO:0000313" key="3">
    <source>
        <dbReference type="EMBL" id="CAA2944412.1"/>
    </source>
</evidence>
<dbReference type="Gene3D" id="1.20.120.1240">
    <property type="entry name" value="Dynamin, middle domain"/>
    <property type="match status" value="1"/>
</dbReference>
<organism evidence="3 4">
    <name type="scientific">Olea europaea subsp. europaea</name>
    <dbReference type="NCBI Taxonomy" id="158383"/>
    <lineage>
        <taxon>Eukaryota</taxon>
        <taxon>Viridiplantae</taxon>
        <taxon>Streptophyta</taxon>
        <taxon>Embryophyta</taxon>
        <taxon>Tracheophyta</taxon>
        <taxon>Spermatophyta</taxon>
        <taxon>Magnoliopsida</taxon>
        <taxon>eudicotyledons</taxon>
        <taxon>Gunneridae</taxon>
        <taxon>Pentapetalae</taxon>
        <taxon>asterids</taxon>
        <taxon>lamiids</taxon>
        <taxon>Lamiales</taxon>
        <taxon>Oleaceae</taxon>
        <taxon>Oleeae</taxon>
        <taxon>Olea</taxon>
    </lineage>
</organism>
<dbReference type="AlphaFoldDB" id="A0A8S0PDP3"/>
<comment type="caution">
    <text evidence="3">The sequence shown here is derived from an EMBL/GenBank/DDBJ whole genome shotgun (WGS) entry which is preliminary data.</text>
</comment>
<evidence type="ECO:0000259" key="2">
    <source>
        <dbReference type="PROSITE" id="PS51388"/>
    </source>
</evidence>
<evidence type="ECO:0000256" key="1">
    <source>
        <dbReference type="SAM" id="MobiDB-lite"/>
    </source>
</evidence>
<dbReference type="GO" id="GO:0005525">
    <property type="term" value="F:GTP binding"/>
    <property type="evidence" value="ECO:0007669"/>
    <property type="project" value="InterPro"/>
</dbReference>
<keyword evidence="4" id="KW-1185">Reference proteome</keyword>